<keyword evidence="3" id="KW-1185">Reference proteome</keyword>
<gene>
    <name evidence="2" type="ORF">RFI_18225</name>
</gene>
<dbReference type="InterPro" id="IPR046336">
    <property type="entry name" value="Lon_prtase_N_sf"/>
</dbReference>
<comment type="caution">
    <text evidence="2">The sequence shown here is derived from an EMBL/GenBank/DDBJ whole genome shotgun (WGS) entry which is preliminary data.</text>
</comment>
<evidence type="ECO:0000313" key="2">
    <source>
        <dbReference type="EMBL" id="ETO19013.1"/>
    </source>
</evidence>
<dbReference type="Proteomes" id="UP000023152">
    <property type="component" value="Unassembled WGS sequence"/>
</dbReference>
<evidence type="ECO:0000256" key="1">
    <source>
        <dbReference type="SAM" id="MobiDB-lite"/>
    </source>
</evidence>
<sequence length="167" mass="19220">KKKKKKKNDWFEFDKKKKKVLNEKSERKVRLPIFCSRTAALPFTKIGLYIYEPMYRIMTDRILRMDRLFVISYNRGNPRRNTLESGNSIPINNISGNVEQRNVPILFQSYAEHAYESLLHNYRRCFPPKSNASEGNRNSNDNGNGNSNSNSNGSGHLNESSTDGNNG</sequence>
<dbReference type="InterPro" id="IPR015947">
    <property type="entry name" value="PUA-like_sf"/>
</dbReference>
<dbReference type="Gene3D" id="2.30.130.40">
    <property type="entry name" value="LON domain-like"/>
    <property type="match status" value="1"/>
</dbReference>
<protein>
    <submittedName>
        <fullName evidence="2">Uncharacterized protein</fullName>
    </submittedName>
</protein>
<name>X6MZD8_RETFI</name>
<dbReference type="SUPFAM" id="SSF88697">
    <property type="entry name" value="PUA domain-like"/>
    <property type="match status" value="1"/>
</dbReference>
<proteinExistence type="predicted"/>
<dbReference type="EMBL" id="ASPP01014150">
    <property type="protein sequence ID" value="ETO19013.1"/>
    <property type="molecule type" value="Genomic_DNA"/>
</dbReference>
<reference evidence="2 3" key="1">
    <citation type="journal article" date="2013" name="Curr. Biol.">
        <title>The Genome of the Foraminiferan Reticulomyxa filosa.</title>
        <authorList>
            <person name="Glockner G."/>
            <person name="Hulsmann N."/>
            <person name="Schleicher M."/>
            <person name="Noegel A.A."/>
            <person name="Eichinger L."/>
            <person name="Gallinger C."/>
            <person name="Pawlowski J."/>
            <person name="Sierra R."/>
            <person name="Euteneuer U."/>
            <person name="Pillet L."/>
            <person name="Moustafa A."/>
            <person name="Platzer M."/>
            <person name="Groth M."/>
            <person name="Szafranski K."/>
            <person name="Schliwa M."/>
        </authorList>
    </citation>
    <scope>NUCLEOTIDE SEQUENCE [LARGE SCALE GENOMIC DNA]</scope>
</reference>
<feature type="compositionally biased region" description="Low complexity" evidence="1">
    <location>
        <begin position="133"/>
        <end position="161"/>
    </location>
</feature>
<evidence type="ECO:0000313" key="3">
    <source>
        <dbReference type="Proteomes" id="UP000023152"/>
    </source>
</evidence>
<feature type="non-terminal residue" evidence="2">
    <location>
        <position position="1"/>
    </location>
</feature>
<accession>X6MZD8</accession>
<organism evidence="2 3">
    <name type="scientific">Reticulomyxa filosa</name>
    <dbReference type="NCBI Taxonomy" id="46433"/>
    <lineage>
        <taxon>Eukaryota</taxon>
        <taxon>Sar</taxon>
        <taxon>Rhizaria</taxon>
        <taxon>Retaria</taxon>
        <taxon>Foraminifera</taxon>
        <taxon>Monothalamids</taxon>
        <taxon>Reticulomyxidae</taxon>
        <taxon>Reticulomyxa</taxon>
    </lineage>
</organism>
<feature type="non-terminal residue" evidence="2">
    <location>
        <position position="167"/>
    </location>
</feature>
<dbReference type="AlphaFoldDB" id="X6MZD8"/>
<feature type="region of interest" description="Disordered" evidence="1">
    <location>
        <begin position="129"/>
        <end position="167"/>
    </location>
</feature>